<feature type="transmembrane region" description="Helical" evidence="1">
    <location>
        <begin position="97"/>
        <end position="121"/>
    </location>
</feature>
<evidence type="ECO:0000313" key="3">
    <source>
        <dbReference type="Proteomes" id="UP000231843"/>
    </source>
</evidence>
<keyword evidence="1" id="KW-0812">Transmembrane</keyword>
<dbReference type="RefSeq" id="WP_100769824.1">
    <property type="nucleotide sequence ID" value="NZ_NPEA01000010.1"/>
</dbReference>
<comment type="caution">
    <text evidence="2">The sequence shown here is derived from an EMBL/GenBank/DDBJ whole genome shotgun (WGS) entry which is preliminary data.</text>
</comment>
<keyword evidence="3" id="KW-1185">Reference proteome</keyword>
<evidence type="ECO:0000313" key="2">
    <source>
        <dbReference type="EMBL" id="PJZ75797.1"/>
    </source>
</evidence>
<dbReference type="EMBL" id="NPEA01000010">
    <property type="protein sequence ID" value="PJZ75797.1"/>
    <property type="molecule type" value="Genomic_DNA"/>
</dbReference>
<evidence type="ECO:0000256" key="1">
    <source>
        <dbReference type="SAM" id="Phobius"/>
    </source>
</evidence>
<accession>A0A2M9ZUN5</accession>
<reference evidence="2 3" key="1">
    <citation type="submission" date="2017-07" db="EMBL/GenBank/DDBJ databases">
        <title>Leptospira spp. isolated from tropical soils.</title>
        <authorList>
            <person name="Thibeaux R."/>
            <person name="Iraola G."/>
            <person name="Ferres I."/>
            <person name="Bierque E."/>
            <person name="Girault D."/>
            <person name="Soupe-Gilbert M.-E."/>
            <person name="Picardeau M."/>
            <person name="Goarant C."/>
        </authorList>
    </citation>
    <scope>NUCLEOTIDE SEQUENCE [LARGE SCALE GENOMIC DNA]</scope>
    <source>
        <strain evidence="2 3">ES4-C-A1</strain>
    </source>
</reference>
<dbReference type="AlphaFoldDB" id="A0A2M9ZUN5"/>
<feature type="transmembrane region" description="Helical" evidence="1">
    <location>
        <begin position="48"/>
        <end position="76"/>
    </location>
</feature>
<organism evidence="2 3">
    <name type="scientific">Leptospira neocaledonica</name>
    <dbReference type="NCBI Taxonomy" id="2023192"/>
    <lineage>
        <taxon>Bacteria</taxon>
        <taxon>Pseudomonadati</taxon>
        <taxon>Spirochaetota</taxon>
        <taxon>Spirochaetia</taxon>
        <taxon>Leptospirales</taxon>
        <taxon>Leptospiraceae</taxon>
        <taxon>Leptospira</taxon>
    </lineage>
</organism>
<proteinExistence type="predicted"/>
<name>A0A2M9ZUN5_9LEPT</name>
<dbReference type="Proteomes" id="UP000231843">
    <property type="component" value="Unassembled WGS sequence"/>
</dbReference>
<dbReference type="OrthoDB" id="320989at2"/>
<protein>
    <submittedName>
        <fullName evidence="2">Uncharacterized protein</fullName>
    </submittedName>
</protein>
<sequence>MRRPRFYLKSIAVFLIFVLGFSNCAVFNRNNTPLVIKVEENLVPEETGYKILAAPVYIPLGLVAVILDLIIVHPIIRIPDAFNDTVKLLWTPRDAGYVTRMGFLPISTAMTPVVFILDLFARSSFDINGNTDYYQSPAPKRTVNKALESGDSTKILKLLESFDYAWPPDLCQKIIEKFPADREIVKLSLYNILYSISSEDEPRYVSYLNNFLNWDLKVDKALGEYFIRSNSLAGISAMVSILASKKVSKETEDIYINTVLQSGRVDQVLELVNLYLKTPDKRKKIIYLLESKNINYKLSNGEYEDGEFVVLLNKDPRIDNIILHHYIWFKSSKASEVITKLVVSGKIPKASVNNYIITILRMGVEKDVRAIVQKFPRLKEMDVWERDSIELDQKLPIDLK</sequence>
<keyword evidence="1" id="KW-1133">Transmembrane helix</keyword>
<gene>
    <name evidence="2" type="ORF">CH365_17480</name>
</gene>
<keyword evidence="1" id="KW-0472">Membrane</keyword>